<dbReference type="AlphaFoldDB" id="A0A2P4X4L8"/>
<protein>
    <submittedName>
        <fullName evidence="2">ATP-binding cassette (ABC) Superfamily</fullName>
    </submittedName>
</protein>
<proteinExistence type="predicted"/>
<accession>A0A2P4X4L8</accession>
<evidence type="ECO:0000313" key="2">
    <source>
        <dbReference type="EMBL" id="POM60498.1"/>
    </source>
</evidence>
<organism evidence="2 3">
    <name type="scientific">Phytophthora palmivora</name>
    <dbReference type="NCBI Taxonomy" id="4796"/>
    <lineage>
        <taxon>Eukaryota</taxon>
        <taxon>Sar</taxon>
        <taxon>Stramenopiles</taxon>
        <taxon>Oomycota</taxon>
        <taxon>Peronosporomycetes</taxon>
        <taxon>Peronosporales</taxon>
        <taxon>Peronosporaceae</taxon>
        <taxon>Phytophthora</taxon>
    </lineage>
</organism>
<dbReference type="Proteomes" id="UP000237271">
    <property type="component" value="Unassembled WGS sequence"/>
</dbReference>
<evidence type="ECO:0000256" key="1">
    <source>
        <dbReference type="SAM" id="MobiDB-lite"/>
    </source>
</evidence>
<reference evidence="2 3" key="1">
    <citation type="journal article" date="2017" name="Genome Biol. Evol.">
        <title>Phytophthora megakarya and P. palmivora, closely related causal agents of cacao black pod rot, underwent increases in genome sizes and gene numbers by different mechanisms.</title>
        <authorList>
            <person name="Ali S.S."/>
            <person name="Shao J."/>
            <person name="Lary D.J."/>
            <person name="Kronmiller B."/>
            <person name="Shen D."/>
            <person name="Strem M.D."/>
            <person name="Amoako-Attah I."/>
            <person name="Akrofi A.Y."/>
            <person name="Begoude B.A."/>
            <person name="Ten Hoopen G.M."/>
            <person name="Coulibaly K."/>
            <person name="Kebe B.I."/>
            <person name="Melnick R.L."/>
            <person name="Guiltinan M.J."/>
            <person name="Tyler B.M."/>
            <person name="Meinhardt L.W."/>
            <person name="Bailey B.A."/>
        </authorList>
    </citation>
    <scope>NUCLEOTIDE SEQUENCE [LARGE SCALE GENOMIC DNA]</scope>
    <source>
        <strain evidence="3">sbr112.9</strain>
    </source>
</reference>
<dbReference type="EMBL" id="NCKW01016861">
    <property type="protein sequence ID" value="POM60498.1"/>
    <property type="molecule type" value="Genomic_DNA"/>
</dbReference>
<feature type="region of interest" description="Disordered" evidence="1">
    <location>
        <begin position="1"/>
        <end position="83"/>
    </location>
</feature>
<gene>
    <name evidence="2" type="ORF">PHPALM_30646</name>
</gene>
<name>A0A2P4X4L8_9STRA</name>
<dbReference type="OrthoDB" id="126917at2759"/>
<dbReference type="GO" id="GO:0005524">
    <property type="term" value="F:ATP binding"/>
    <property type="evidence" value="ECO:0007669"/>
    <property type="project" value="UniProtKB-KW"/>
</dbReference>
<evidence type="ECO:0000313" key="3">
    <source>
        <dbReference type="Proteomes" id="UP000237271"/>
    </source>
</evidence>
<sequence>MITRSESDEETTGGVPGIQESAKDDPNPPDVEAASTSLPAKNLTLAEDRARAQAAKAASQKRADEGAVAKKHTAPKSPLRGSPLFKGYHDVFGDSDFDEEEEEGVVYEPLDIFNGLEKQQEIFYQAVLQQGSLRVTPSAPSTPVYPRGYYPQEEETGYPVFLGRLKAPRGAPMNNEQIFVDDIDAARCVLLAPHRIPLKEFAGLRKTELKNITTQSQAEDLFWRWVSLKNFTVQELKELREDHLLFYVLDQRAFALGLPT</sequence>
<keyword evidence="2" id="KW-0067">ATP-binding</keyword>
<comment type="caution">
    <text evidence="2">The sequence shown here is derived from an EMBL/GenBank/DDBJ whole genome shotgun (WGS) entry which is preliminary data.</text>
</comment>
<keyword evidence="3" id="KW-1185">Reference proteome</keyword>
<keyword evidence="2" id="KW-0547">Nucleotide-binding</keyword>